<comment type="subcellular location">
    <subcellularLocation>
        <location evidence="1">Nucleus</location>
    </subcellularLocation>
</comment>
<dbReference type="InterPro" id="IPR021717">
    <property type="entry name" value="Nucleoporin_Nup160"/>
</dbReference>
<evidence type="ECO:0000259" key="4">
    <source>
        <dbReference type="Pfam" id="PF11715"/>
    </source>
</evidence>
<accession>A0A9Q1CXW1</accession>
<dbReference type="AlphaFoldDB" id="A0A9Q1CXW1"/>
<protein>
    <recommendedName>
        <fullName evidence="4">Nucleoporin Nup120/160 beta-propeller domain-containing protein</fullName>
    </recommendedName>
</protein>
<dbReference type="EMBL" id="JAFJMO010000017">
    <property type="protein sequence ID" value="KAJ8252205.1"/>
    <property type="molecule type" value="Genomic_DNA"/>
</dbReference>
<dbReference type="OrthoDB" id="67716at2759"/>
<organism evidence="5 6">
    <name type="scientific">Conger conger</name>
    <name type="common">Conger eel</name>
    <name type="synonym">Muraena conger</name>
    <dbReference type="NCBI Taxonomy" id="82655"/>
    <lineage>
        <taxon>Eukaryota</taxon>
        <taxon>Metazoa</taxon>
        <taxon>Chordata</taxon>
        <taxon>Craniata</taxon>
        <taxon>Vertebrata</taxon>
        <taxon>Euteleostomi</taxon>
        <taxon>Actinopterygii</taxon>
        <taxon>Neopterygii</taxon>
        <taxon>Teleostei</taxon>
        <taxon>Anguilliformes</taxon>
        <taxon>Congridae</taxon>
        <taxon>Conger</taxon>
    </lineage>
</organism>
<dbReference type="GO" id="GO:0005643">
    <property type="term" value="C:nuclear pore"/>
    <property type="evidence" value="ECO:0007669"/>
    <property type="project" value="TreeGrafter"/>
</dbReference>
<proteinExistence type="predicted"/>
<dbReference type="Proteomes" id="UP001152803">
    <property type="component" value="Unassembled WGS sequence"/>
</dbReference>
<sequence>MAAVPERSFIEICGFERETLPKFRDITVNLGLTALPGGVKYPDSAGGFHYEESGKLLSVTSNRFIHWSTSGDTVQLVEQSLDTNLLNSAVRLKFLHCPVLPGGVHIQETLNNVIILIVTNQTVHSLLLPHPTSMYRSELVVEVQMQSIFSDIGKLNLRDPAHSHVLPVLPSQLTSHGASTAWISSDGDAHIALASITGGILVVQLPPYDVPGCVSVTELRQSSVMQRLAGWMPTAIRGDQSPSDLPVSLAVTSWLAWPGP</sequence>
<reference evidence="5" key="1">
    <citation type="journal article" date="2023" name="Science">
        <title>Genome structures resolve the early diversification of teleost fishes.</title>
        <authorList>
            <person name="Parey E."/>
            <person name="Louis A."/>
            <person name="Montfort J."/>
            <person name="Bouchez O."/>
            <person name="Roques C."/>
            <person name="Iampietro C."/>
            <person name="Lluch J."/>
            <person name="Castinel A."/>
            <person name="Donnadieu C."/>
            <person name="Desvignes T."/>
            <person name="Floi Bucao C."/>
            <person name="Jouanno E."/>
            <person name="Wen M."/>
            <person name="Mejri S."/>
            <person name="Dirks R."/>
            <person name="Jansen H."/>
            <person name="Henkel C."/>
            <person name="Chen W.J."/>
            <person name="Zahm M."/>
            <person name="Cabau C."/>
            <person name="Klopp C."/>
            <person name="Thompson A.W."/>
            <person name="Robinson-Rechavi M."/>
            <person name="Braasch I."/>
            <person name="Lecointre G."/>
            <person name="Bobe J."/>
            <person name="Postlethwait J.H."/>
            <person name="Berthelot C."/>
            <person name="Roest Crollius H."/>
            <person name="Guiguen Y."/>
        </authorList>
    </citation>
    <scope>NUCLEOTIDE SEQUENCE</scope>
    <source>
        <strain evidence="5">Concon-B</strain>
    </source>
</reference>
<evidence type="ECO:0000313" key="5">
    <source>
        <dbReference type="EMBL" id="KAJ8252205.1"/>
    </source>
</evidence>
<evidence type="ECO:0000256" key="1">
    <source>
        <dbReference type="ARBA" id="ARBA00004123"/>
    </source>
</evidence>
<name>A0A9Q1CXW1_CONCO</name>
<dbReference type="Pfam" id="PF11715">
    <property type="entry name" value="Beta-prop_Nup120_160"/>
    <property type="match status" value="1"/>
</dbReference>
<dbReference type="GO" id="GO:0017056">
    <property type="term" value="F:structural constituent of nuclear pore"/>
    <property type="evidence" value="ECO:0007669"/>
    <property type="project" value="TreeGrafter"/>
</dbReference>
<feature type="domain" description="Nucleoporin Nup120/160 beta-propeller" evidence="4">
    <location>
        <begin position="63"/>
        <end position="252"/>
    </location>
</feature>
<keyword evidence="6" id="KW-1185">Reference proteome</keyword>
<evidence type="ECO:0000256" key="2">
    <source>
        <dbReference type="ARBA" id="ARBA00022448"/>
    </source>
</evidence>
<keyword evidence="3" id="KW-0539">Nucleus</keyword>
<gene>
    <name evidence="5" type="ORF">COCON_G00215170</name>
</gene>
<keyword evidence="2" id="KW-0813">Transport</keyword>
<comment type="caution">
    <text evidence="5">The sequence shown here is derived from an EMBL/GenBank/DDBJ whole genome shotgun (WGS) entry which is preliminary data.</text>
</comment>
<evidence type="ECO:0000256" key="3">
    <source>
        <dbReference type="ARBA" id="ARBA00023242"/>
    </source>
</evidence>
<evidence type="ECO:0000313" key="6">
    <source>
        <dbReference type="Proteomes" id="UP001152803"/>
    </source>
</evidence>
<dbReference type="InterPro" id="IPR059141">
    <property type="entry name" value="Beta-prop_Nup120_160"/>
</dbReference>
<dbReference type="PANTHER" id="PTHR21286">
    <property type="entry name" value="NUCLEAR PORE COMPLEX PROTEIN NUP160"/>
    <property type="match status" value="1"/>
</dbReference>
<dbReference type="PANTHER" id="PTHR21286:SF0">
    <property type="entry name" value="NUCLEAR PORE COMPLEX PROTEIN NUP160"/>
    <property type="match status" value="1"/>
</dbReference>